<organism evidence="2 3">
    <name type="scientific">Zophobas morio</name>
    <dbReference type="NCBI Taxonomy" id="2755281"/>
    <lineage>
        <taxon>Eukaryota</taxon>
        <taxon>Metazoa</taxon>
        <taxon>Ecdysozoa</taxon>
        <taxon>Arthropoda</taxon>
        <taxon>Hexapoda</taxon>
        <taxon>Insecta</taxon>
        <taxon>Pterygota</taxon>
        <taxon>Neoptera</taxon>
        <taxon>Endopterygota</taxon>
        <taxon>Coleoptera</taxon>
        <taxon>Polyphaga</taxon>
        <taxon>Cucujiformia</taxon>
        <taxon>Tenebrionidae</taxon>
        <taxon>Zophobas</taxon>
    </lineage>
</organism>
<evidence type="ECO:0000313" key="3">
    <source>
        <dbReference type="Proteomes" id="UP001168821"/>
    </source>
</evidence>
<accession>A0AA38IWN0</accession>
<gene>
    <name evidence="2" type="ORF">Zmor_000481</name>
</gene>
<reference evidence="2" key="1">
    <citation type="journal article" date="2023" name="G3 (Bethesda)">
        <title>Whole genome assemblies of Zophobas morio and Tenebrio molitor.</title>
        <authorList>
            <person name="Kaur S."/>
            <person name="Stinson S.A."/>
            <person name="diCenzo G.C."/>
        </authorList>
    </citation>
    <scope>NUCLEOTIDE SEQUENCE</scope>
    <source>
        <strain evidence="2">QUZm001</strain>
    </source>
</reference>
<evidence type="ECO:0000313" key="2">
    <source>
        <dbReference type="EMBL" id="KAJ3664952.1"/>
    </source>
</evidence>
<keyword evidence="1" id="KW-0812">Transmembrane</keyword>
<evidence type="ECO:0000256" key="1">
    <source>
        <dbReference type="SAM" id="Phobius"/>
    </source>
</evidence>
<name>A0AA38IWN0_9CUCU</name>
<dbReference type="Proteomes" id="UP001168821">
    <property type="component" value="Unassembled WGS sequence"/>
</dbReference>
<keyword evidence="1" id="KW-1133">Transmembrane helix</keyword>
<dbReference type="EMBL" id="JALNTZ010000001">
    <property type="protein sequence ID" value="KAJ3664952.1"/>
    <property type="molecule type" value="Genomic_DNA"/>
</dbReference>
<sequence>MGKNPVCCIVWFICLWFSFMIAGIAAFFYVIFYPITVCISACTGFTDVLLKGIQLPHTCAQKMVNCEGC</sequence>
<feature type="transmembrane region" description="Helical" evidence="1">
    <location>
        <begin position="7"/>
        <end position="32"/>
    </location>
</feature>
<keyword evidence="3" id="KW-1185">Reference proteome</keyword>
<comment type="caution">
    <text evidence="2">The sequence shown here is derived from an EMBL/GenBank/DDBJ whole genome shotgun (WGS) entry which is preliminary data.</text>
</comment>
<proteinExistence type="predicted"/>
<dbReference type="AlphaFoldDB" id="A0AA38IWN0"/>
<protein>
    <submittedName>
        <fullName evidence="2">Uncharacterized protein</fullName>
    </submittedName>
</protein>
<dbReference type="PANTHER" id="PTHR39948:SF1">
    <property type="entry name" value="GEO11419P1"/>
    <property type="match status" value="1"/>
</dbReference>
<dbReference type="PANTHER" id="PTHR39948">
    <property type="entry name" value="GEO11419P1"/>
    <property type="match status" value="1"/>
</dbReference>
<keyword evidence="1" id="KW-0472">Membrane</keyword>